<evidence type="ECO:0008006" key="3">
    <source>
        <dbReference type="Google" id="ProtNLM"/>
    </source>
</evidence>
<comment type="caution">
    <text evidence="1">The sequence shown here is derived from an EMBL/GenBank/DDBJ whole genome shotgun (WGS) entry which is preliminary data.</text>
</comment>
<sequence>MIALDFAVQTAHVSNQHLLTNADPDRTSSVIGAYMLFHSLGSALGAISTTTTHAAAGWAGSSALGGLFALGRR</sequence>
<keyword evidence="2" id="KW-1185">Reference proteome</keyword>
<organism evidence="1 2">
    <name type="scientific">Saccharopolyspora ipomoeae</name>
    <dbReference type="NCBI Taxonomy" id="3042027"/>
    <lineage>
        <taxon>Bacteria</taxon>
        <taxon>Bacillati</taxon>
        <taxon>Actinomycetota</taxon>
        <taxon>Actinomycetes</taxon>
        <taxon>Pseudonocardiales</taxon>
        <taxon>Pseudonocardiaceae</taxon>
        <taxon>Saccharopolyspora</taxon>
    </lineage>
</organism>
<reference evidence="1 2" key="1">
    <citation type="submission" date="2023-04" db="EMBL/GenBank/DDBJ databases">
        <title>Draft genome sequence of Saccharopolyspora sp. TS4A08 isolated from sweet potato rhizospheric soil.</title>
        <authorList>
            <person name="Suksaard P."/>
            <person name="Duangmal K."/>
        </authorList>
    </citation>
    <scope>NUCLEOTIDE SEQUENCE [LARGE SCALE GENOMIC DNA]</scope>
    <source>
        <strain evidence="1 2">TS4A08</strain>
    </source>
</reference>
<accession>A0ABT6PMY5</accession>
<dbReference type="Proteomes" id="UP001237595">
    <property type="component" value="Unassembled WGS sequence"/>
</dbReference>
<gene>
    <name evidence="1" type="ORF">QFW96_12155</name>
</gene>
<name>A0ABT6PMY5_9PSEU</name>
<evidence type="ECO:0000313" key="2">
    <source>
        <dbReference type="Proteomes" id="UP001237595"/>
    </source>
</evidence>
<protein>
    <recommendedName>
        <fullName evidence="3">MFS transporter</fullName>
    </recommendedName>
</protein>
<evidence type="ECO:0000313" key="1">
    <source>
        <dbReference type="EMBL" id="MDI2029372.1"/>
    </source>
</evidence>
<dbReference type="EMBL" id="JASAOF010000005">
    <property type="protein sequence ID" value="MDI2029372.1"/>
    <property type="molecule type" value="Genomic_DNA"/>
</dbReference>
<proteinExistence type="predicted"/>